<keyword evidence="2" id="KW-1185">Reference proteome</keyword>
<reference evidence="1 2" key="2">
    <citation type="submission" date="2018-11" db="EMBL/GenBank/DDBJ databases">
        <authorList>
            <consortium name="Pathogen Informatics"/>
        </authorList>
    </citation>
    <scope>NUCLEOTIDE SEQUENCE [LARGE SCALE GENOMIC DNA]</scope>
    <source>
        <strain evidence="1">Dakar</strain>
        <strain evidence="2">Dakar, Senegal</strain>
    </source>
</reference>
<dbReference type="STRING" id="6186.A0A183JIA5"/>
<evidence type="ECO:0000313" key="3">
    <source>
        <dbReference type="WBParaSite" id="SCUD_0000242801-mRNA-1"/>
    </source>
</evidence>
<name>A0A183JIA5_9TREM</name>
<evidence type="ECO:0000313" key="1">
    <source>
        <dbReference type="EMBL" id="VDO74510.1"/>
    </source>
</evidence>
<dbReference type="WBParaSite" id="SCUD_0000242801-mRNA-1">
    <property type="protein sequence ID" value="SCUD_0000242801-mRNA-1"/>
    <property type="gene ID" value="SCUD_0000242801"/>
</dbReference>
<accession>A0A183JIA5</accession>
<gene>
    <name evidence="1" type="ORF">SCUD_LOCUS2429</name>
</gene>
<dbReference type="Proteomes" id="UP000279833">
    <property type="component" value="Unassembled WGS sequence"/>
</dbReference>
<organism evidence="3">
    <name type="scientific">Schistosoma curassoni</name>
    <dbReference type="NCBI Taxonomy" id="6186"/>
    <lineage>
        <taxon>Eukaryota</taxon>
        <taxon>Metazoa</taxon>
        <taxon>Spiralia</taxon>
        <taxon>Lophotrochozoa</taxon>
        <taxon>Platyhelminthes</taxon>
        <taxon>Trematoda</taxon>
        <taxon>Digenea</taxon>
        <taxon>Strigeidida</taxon>
        <taxon>Schistosomatoidea</taxon>
        <taxon>Schistosomatidae</taxon>
        <taxon>Schistosoma</taxon>
    </lineage>
</organism>
<evidence type="ECO:0000313" key="2">
    <source>
        <dbReference type="Proteomes" id="UP000279833"/>
    </source>
</evidence>
<protein>
    <submittedName>
        <fullName evidence="3">DHC_N1 domain-containing protein</fullName>
    </submittedName>
</protein>
<proteinExistence type="predicted"/>
<dbReference type="AlphaFoldDB" id="A0A183JIA5"/>
<dbReference type="EMBL" id="UZAK01002349">
    <property type="protein sequence ID" value="VDO74510.1"/>
    <property type="molecule type" value="Genomic_DNA"/>
</dbReference>
<reference evidence="3" key="1">
    <citation type="submission" date="2016-06" db="UniProtKB">
        <authorList>
            <consortium name="WormBaseParasite"/>
        </authorList>
    </citation>
    <scope>IDENTIFICATION</scope>
</reference>
<sequence>MISDLVSTRQPVGLGVGRLLNLSSSSTALLKTISDINSCDIEEYFEEVEHLNTELKNIMNQCINQNYNQRQDYYCNPKSRTCYLNQFYSCENMLELRKKCHHWLHRVSHCEVKGLKIRENLLKKNSNQSCTTIREEDTTIKCDIPSKTGTWANTSDAYDLPVDYVFHIITFDRILIRLTEARTELRRYWREYMKRVRVTFLVDDVENQYYEFTNLASTWNNLIESLVDYLPVKMSNSSTLPPGHQHYHNQSLKDDKENSCIHNSNNSPCSPSHFIILSALKNDDDETDTSLSKTILESLELLSCRILEAEATGNRLLARLKELDKIASNFALFIIDNVEEKEGVLLNNSNEKDNHQGS</sequence>